<evidence type="ECO:0000313" key="1">
    <source>
        <dbReference type="EMBL" id="KFI98266.1"/>
    </source>
</evidence>
<dbReference type="Proteomes" id="UP000029091">
    <property type="component" value="Unassembled WGS sequence"/>
</dbReference>
<gene>
    <name evidence="1" type="ORF">BSTER_0848</name>
</gene>
<protein>
    <submittedName>
        <fullName evidence="1">Uncharacterized protein</fullName>
    </submittedName>
</protein>
<dbReference type="AlphaFoldDB" id="A0A087DRW6"/>
<organism evidence="1 2">
    <name type="scientific">Bifidobacterium adolescentis JCM 15918</name>
    <dbReference type="NCBI Taxonomy" id="1437612"/>
    <lineage>
        <taxon>Bacteria</taxon>
        <taxon>Bacillati</taxon>
        <taxon>Actinomycetota</taxon>
        <taxon>Actinomycetes</taxon>
        <taxon>Bifidobacteriales</taxon>
        <taxon>Bifidobacteriaceae</taxon>
        <taxon>Bifidobacterium</taxon>
    </lineage>
</organism>
<comment type="caution">
    <text evidence="1">The sequence shown here is derived from an EMBL/GenBank/DDBJ whole genome shotgun (WGS) entry which is preliminary data.</text>
</comment>
<dbReference type="EMBL" id="JGZQ01000003">
    <property type="protein sequence ID" value="KFI98266.1"/>
    <property type="molecule type" value="Genomic_DNA"/>
</dbReference>
<sequence length="130" mass="14415">MNTDGTLFSMKKNSGEAEAMSMTSFMIPIGLKQKLKDHAAKLGITSTSLIIEGIRLILDRKNEATPQLEEIDTTGADEYVKRKAIKTLLEAHLTTESPAQAWALAYRAAWNDALDFCIQAEQALDKKEDK</sequence>
<evidence type="ECO:0000313" key="2">
    <source>
        <dbReference type="Proteomes" id="UP000029091"/>
    </source>
</evidence>
<proteinExistence type="predicted"/>
<name>A0A087DRW6_BIFAD</name>
<reference evidence="1 2" key="1">
    <citation type="submission" date="2014-03" db="EMBL/GenBank/DDBJ databases">
        <title>Genomics of Bifidobacteria.</title>
        <authorList>
            <person name="Ventura M."/>
            <person name="Milani C."/>
            <person name="Lugli G.A."/>
        </authorList>
    </citation>
    <scope>NUCLEOTIDE SEQUENCE [LARGE SCALE GENOMIC DNA]</scope>
    <source>
        <strain evidence="2">JCM 15918</strain>
    </source>
</reference>
<accession>A0A087DRW6</accession>